<dbReference type="GO" id="GO:0015344">
    <property type="term" value="F:siderophore uptake transmembrane transporter activity"/>
    <property type="evidence" value="ECO:0007669"/>
    <property type="project" value="TreeGrafter"/>
</dbReference>
<dbReference type="Pfam" id="PF07715">
    <property type="entry name" value="Plug"/>
    <property type="match status" value="1"/>
</dbReference>
<dbReference type="InterPro" id="IPR039426">
    <property type="entry name" value="TonB-dep_rcpt-like"/>
</dbReference>
<keyword evidence="13" id="KW-0675">Receptor</keyword>
<keyword evidence="7 8" id="KW-0998">Cell outer membrane</keyword>
<dbReference type="Proteomes" id="UP000268033">
    <property type="component" value="Unassembled WGS sequence"/>
</dbReference>
<dbReference type="Gene3D" id="2.40.170.20">
    <property type="entry name" value="TonB-dependent receptor, beta-barrel domain"/>
    <property type="match status" value="1"/>
</dbReference>
<dbReference type="EMBL" id="RJUL01000010">
    <property type="protein sequence ID" value="ROQ22431.1"/>
    <property type="molecule type" value="Genomic_DNA"/>
</dbReference>
<keyword evidence="5 9" id="KW-0798">TonB box</keyword>
<comment type="subcellular location">
    <subcellularLocation>
        <location evidence="1 8">Cell outer membrane</location>
        <topology evidence="1 8">Multi-pass membrane protein</topology>
    </subcellularLocation>
</comment>
<dbReference type="Pfam" id="PF00593">
    <property type="entry name" value="TonB_dep_Rec_b-barrel"/>
    <property type="match status" value="1"/>
</dbReference>
<evidence type="ECO:0000259" key="11">
    <source>
        <dbReference type="Pfam" id="PF00593"/>
    </source>
</evidence>
<dbReference type="AlphaFoldDB" id="A0A3N1P4N2"/>
<keyword evidence="14" id="KW-1185">Reference proteome</keyword>
<dbReference type="SUPFAM" id="SSF56935">
    <property type="entry name" value="Porins"/>
    <property type="match status" value="1"/>
</dbReference>
<dbReference type="PROSITE" id="PS52016">
    <property type="entry name" value="TONB_DEPENDENT_REC_3"/>
    <property type="match status" value="1"/>
</dbReference>
<evidence type="ECO:0000256" key="8">
    <source>
        <dbReference type="PROSITE-ProRule" id="PRU01360"/>
    </source>
</evidence>
<evidence type="ECO:0000256" key="5">
    <source>
        <dbReference type="ARBA" id="ARBA00023077"/>
    </source>
</evidence>
<evidence type="ECO:0000259" key="12">
    <source>
        <dbReference type="Pfam" id="PF07715"/>
    </source>
</evidence>
<comment type="similarity">
    <text evidence="8 9">Belongs to the TonB-dependent receptor family.</text>
</comment>
<name>A0A3N1P4N2_9GAMM</name>
<keyword evidence="6 8" id="KW-0472">Membrane</keyword>
<feature type="signal peptide" evidence="10">
    <location>
        <begin position="1"/>
        <end position="21"/>
    </location>
</feature>
<dbReference type="STRING" id="584787.GCA_001247655_00981"/>
<dbReference type="InterPro" id="IPR037066">
    <property type="entry name" value="Plug_dom_sf"/>
</dbReference>
<comment type="caution">
    <text evidence="13">The sequence shown here is derived from an EMBL/GenBank/DDBJ whole genome shotgun (WGS) entry which is preliminary data.</text>
</comment>
<protein>
    <submittedName>
        <fullName evidence="13">Iron complex outermembrane receptor protein</fullName>
    </submittedName>
</protein>
<organism evidence="13 14">
    <name type="scientific">Gallaecimonas pentaromativorans</name>
    <dbReference type="NCBI Taxonomy" id="584787"/>
    <lineage>
        <taxon>Bacteria</taxon>
        <taxon>Pseudomonadati</taxon>
        <taxon>Pseudomonadota</taxon>
        <taxon>Gammaproteobacteria</taxon>
        <taxon>Enterobacterales</taxon>
        <taxon>Gallaecimonadaceae</taxon>
        <taxon>Gallaecimonas</taxon>
    </lineage>
</organism>
<evidence type="ECO:0000313" key="13">
    <source>
        <dbReference type="EMBL" id="ROQ22431.1"/>
    </source>
</evidence>
<dbReference type="GO" id="GO:0044718">
    <property type="term" value="P:siderophore transmembrane transport"/>
    <property type="evidence" value="ECO:0007669"/>
    <property type="project" value="TreeGrafter"/>
</dbReference>
<evidence type="ECO:0000256" key="7">
    <source>
        <dbReference type="ARBA" id="ARBA00023237"/>
    </source>
</evidence>
<dbReference type="RefSeq" id="WP_123422364.1">
    <property type="nucleotide sequence ID" value="NZ_JBLXAC010000009.1"/>
</dbReference>
<dbReference type="InterPro" id="IPR008969">
    <property type="entry name" value="CarboxyPept-like_regulatory"/>
</dbReference>
<feature type="domain" description="TonB-dependent receptor-like beta-barrel" evidence="11">
    <location>
        <begin position="304"/>
        <end position="728"/>
    </location>
</feature>
<evidence type="ECO:0000256" key="10">
    <source>
        <dbReference type="SAM" id="SignalP"/>
    </source>
</evidence>
<dbReference type="SUPFAM" id="SSF49464">
    <property type="entry name" value="Carboxypeptidase regulatory domain-like"/>
    <property type="match status" value="1"/>
</dbReference>
<dbReference type="InterPro" id="IPR012910">
    <property type="entry name" value="Plug_dom"/>
</dbReference>
<dbReference type="PANTHER" id="PTHR30069">
    <property type="entry name" value="TONB-DEPENDENT OUTER MEMBRANE RECEPTOR"/>
    <property type="match status" value="1"/>
</dbReference>
<dbReference type="Gene3D" id="2.170.130.10">
    <property type="entry name" value="TonB-dependent receptor, plug domain"/>
    <property type="match status" value="1"/>
</dbReference>
<keyword evidence="10" id="KW-0732">Signal</keyword>
<keyword evidence="3 8" id="KW-1134">Transmembrane beta strand</keyword>
<dbReference type="Pfam" id="PF13620">
    <property type="entry name" value="CarboxypepD_reg"/>
    <property type="match status" value="1"/>
</dbReference>
<evidence type="ECO:0000256" key="2">
    <source>
        <dbReference type="ARBA" id="ARBA00022448"/>
    </source>
</evidence>
<evidence type="ECO:0000256" key="3">
    <source>
        <dbReference type="ARBA" id="ARBA00022452"/>
    </source>
</evidence>
<feature type="domain" description="TonB-dependent receptor plug" evidence="12">
    <location>
        <begin position="117"/>
        <end position="221"/>
    </location>
</feature>
<evidence type="ECO:0000313" key="14">
    <source>
        <dbReference type="Proteomes" id="UP000268033"/>
    </source>
</evidence>
<accession>A0A3N1P4N2</accession>
<feature type="chain" id="PRO_5018075516" evidence="10">
    <location>
        <begin position="22"/>
        <end position="759"/>
    </location>
</feature>
<evidence type="ECO:0000256" key="6">
    <source>
        <dbReference type="ARBA" id="ARBA00023136"/>
    </source>
</evidence>
<dbReference type="InterPro" id="IPR000531">
    <property type="entry name" value="Beta-barrel_TonB"/>
</dbReference>
<evidence type="ECO:0000256" key="9">
    <source>
        <dbReference type="RuleBase" id="RU003357"/>
    </source>
</evidence>
<keyword evidence="4 8" id="KW-0812">Transmembrane</keyword>
<dbReference type="InterPro" id="IPR036942">
    <property type="entry name" value="Beta-barrel_TonB_sf"/>
</dbReference>
<evidence type="ECO:0000256" key="1">
    <source>
        <dbReference type="ARBA" id="ARBA00004571"/>
    </source>
</evidence>
<proteinExistence type="inferred from homology"/>
<gene>
    <name evidence="13" type="ORF">EDC28_11074</name>
</gene>
<dbReference type="GO" id="GO:0009279">
    <property type="term" value="C:cell outer membrane"/>
    <property type="evidence" value="ECO:0007669"/>
    <property type="project" value="UniProtKB-SubCell"/>
</dbReference>
<reference evidence="13 14" key="1">
    <citation type="submission" date="2018-11" db="EMBL/GenBank/DDBJ databases">
        <title>Genomic Encyclopedia of Type Strains, Phase IV (KMG-IV): sequencing the most valuable type-strain genomes for metagenomic binning, comparative biology and taxonomic classification.</title>
        <authorList>
            <person name="Goeker M."/>
        </authorList>
    </citation>
    <scope>NUCLEOTIDE SEQUENCE [LARGE SCALE GENOMIC DNA]</scope>
    <source>
        <strain evidence="13 14">DSM 21945</strain>
    </source>
</reference>
<sequence length="759" mass="81045">MKFAPLYLALAAAGLATPAFAAVVTGTVSDASGSPIVGAAVSVDGAATQAVTDKNGNYSLKVADNSHLHLHAGADNFAHSEVEIDTATGSLSKDFVLAPVNVENIVVTGSPLGRTALESTTPVSVLSDDALRKATAPSLGDTLENQPGVQASHFGPAASRPIIRGMDGPRVQVLENGLGVGDASTVSADHAVTTEASTARQIEILRGPATLLYGNGAIGGVVNVVDYRYSDQPIDGMTGSVGARYSTVDDGKTAVANLNTGNGKYYWHVDGTHRRASDEDIPGQAIEGVDNPSGKLANSQLSLDDFGFGTGYTGDDGYIGVSGSRTENKYGIPPSEAGSDEPTVSIDMRKTAWQLHSGLNDPFKGFKSLKFDGGYTHYTHAELENGDPDTVFTNKYSEGRVTLANDPWGEWQGVVGLHATHRDYRIDGEESLTPNTKTDSVAAFIVQERKVGDFRYQLGGRLENYHLKSGSMDLESLAGDQQYSPSDIKDNDLSLSAGTVWDFTPGYNLSVSLSRAERSATAEELYSYGPHDATRTFEVGSLYDINGGNVIPVGSDPKQETANNLDLTLRKFDGAWSGTLSVFYNKVDNYFYEHNTGLVASDLGDVEDGDLPVYQFSQADATLYGFEAQVNVPIGDYWSIDAMSDYTRGKLKDGGNLPRISPLRVGSTLNFDYQDWHADVGATAYSKQDKTAENETDTAGYTLVNASVGYHVYQSSGDLFVFLQGNNLTDKEARPATSFLKDTVPLPGRNLTLGVRYSF</sequence>
<evidence type="ECO:0000256" key="4">
    <source>
        <dbReference type="ARBA" id="ARBA00022692"/>
    </source>
</evidence>
<keyword evidence="2 8" id="KW-0813">Transport</keyword>
<dbReference type="CDD" id="cd01347">
    <property type="entry name" value="ligand_gated_channel"/>
    <property type="match status" value="1"/>
</dbReference>
<dbReference type="Gene3D" id="2.60.40.1120">
    <property type="entry name" value="Carboxypeptidase-like, regulatory domain"/>
    <property type="match status" value="1"/>
</dbReference>
<dbReference type="PANTHER" id="PTHR30069:SF40">
    <property type="entry name" value="TONB-DEPENDENT RECEPTOR NMB0964-RELATED"/>
    <property type="match status" value="1"/>
</dbReference>